<keyword evidence="4" id="KW-0297">G-protein coupled receptor</keyword>
<evidence type="ECO:0000256" key="8">
    <source>
        <dbReference type="SAM" id="MobiDB-lite"/>
    </source>
</evidence>
<feature type="compositionally biased region" description="Low complexity" evidence="8">
    <location>
        <begin position="71"/>
        <end position="83"/>
    </location>
</feature>
<keyword evidence="5" id="KW-0675">Receptor</keyword>
<keyword evidence="3" id="KW-1003">Cell membrane</keyword>
<comment type="similarity">
    <text evidence="2">Belongs to the G-protein coupled receptor 3 family.</text>
</comment>
<dbReference type="EMBL" id="OZ035843">
    <property type="protein sequence ID" value="CAL1597544.1"/>
    <property type="molecule type" value="Genomic_DNA"/>
</dbReference>
<feature type="region of interest" description="Disordered" evidence="8">
    <location>
        <begin position="58"/>
        <end position="101"/>
    </location>
</feature>
<keyword evidence="6" id="KW-0325">Glycoprotein</keyword>
<evidence type="ECO:0000256" key="3">
    <source>
        <dbReference type="ARBA" id="ARBA00022475"/>
    </source>
</evidence>
<sequence length="543" mass="60551">MVSPQRSVLAVNFRQGHELHDSARRPHALTGDMDTLRLPVLLCALLGSYRVEARGGDGAIVGHHHGNSLLHHQPQDQPQPQRQHQQKQKHQPDGDNPGEDAVAAFLHTGDARTLAHANCSHRFELASSRGSTESMSRVLDTIIHATNFLNMILQNNRSREQSLRSDIEWYQALVRSIIEGDERIHRAVLSFSVDSVKPDVLLQATRSGGHTLLQDLSEDHLHQRSPESEWYHGLKRRKKPLFHKSVLSQDFSVEQRESFIPDRSHVLWSSPYLECERGKLLPRWLLTLSAAFYGKRDQAPEFRYEVYELPPLVNLSKLPPLVSLYKLPPLVGLYELPPLVGLSKLPPLVSLYKLPPLVGLYELPPLVGLSKLPPLVSLYKLPPLVGLYELPPLVGLYELPPLVSLYKLPPLVGLYELPPLVGLSELPPLVSLYKLPPLVGLSKLPPLVSLYKLPPLVSLYKLPPLVGLSKLPPLVSLYKLPPLVGLYELPPLVGLSKLPPLVGLSELPPLVSLYKLPPLVGLYELPPLVGLYELPPLVSLYKL</sequence>
<reference evidence="9 10" key="1">
    <citation type="submission" date="2024-04" db="EMBL/GenBank/DDBJ databases">
        <authorList>
            <person name="Waldvogel A.-M."/>
            <person name="Schoenle A."/>
        </authorList>
    </citation>
    <scope>NUCLEOTIDE SEQUENCE [LARGE SCALE GENOMIC DNA]</scope>
</reference>
<dbReference type="PANTHER" id="PTHR32546">
    <property type="entry name" value="G-PROTEIN COUPLED RECEPTOR 158-RELATED"/>
    <property type="match status" value="1"/>
</dbReference>
<evidence type="ECO:0000256" key="4">
    <source>
        <dbReference type="ARBA" id="ARBA00023040"/>
    </source>
</evidence>
<dbReference type="PANTHER" id="PTHR32546:SF11">
    <property type="entry name" value="G-PROTEIN COUPLED RECEPTOR 158-RELATED"/>
    <property type="match status" value="1"/>
</dbReference>
<organism evidence="9 10">
    <name type="scientific">Knipowitschia caucasica</name>
    <name type="common">Caucasian dwarf goby</name>
    <name type="synonym">Pomatoschistus caucasicus</name>
    <dbReference type="NCBI Taxonomy" id="637954"/>
    <lineage>
        <taxon>Eukaryota</taxon>
        <taxon>Metazoa</taxon>
        <taxon>Chordata</taxon>
        <taxon>Craniata</taxon>
        <taxon>Vertebrata</taxon>
        <taxon>Euteleostomi</taxon>
        <taxon>Actinopterygii</taxon>
        <taxon>Neopterygii</taxon>
        <taxon>Teleostei</taxon>
        <taxon>Neoteleostei</taxon>
        <taxon>Acanthomorphata</taxon>
        <taxon>Gobiaria</taxon>
        <taxon>Gobiiformes</taxon>
        <taxon>Gobioidei</taxon>
        <taxon>Gobiidae</taxon>
        <taxon>Gobiinae</taxon>
        <taxon>Knipowitschia</taxon>
    </lineage>
</organism>
<keyword evidence="3" id="KW-0472">Membrane</keyword>
<comment type="subcellular location">
    <subcellularLocation>
        <location evidence="1">Cell membrane</location>
        <topology evidence="1">Multi-pass membrane protein</topology>
    </subcellularLocation>
</comment>
<dbReference type="Gene3D" id="3.30.450.20">
    <property type="entry name" value="PAS domain"/>
    <property type="match status" value="1"/>
</dbReference>
<dbReference type="Proteomes" id="UP001497482">
    <property type="component" value="Chromosome 21"/>
</dbReference>
<evidence type="ECO:0000256" key="6">
    <source>
        <dbReference type="ARBA" id="ARBA00023180"/>
    </source>
</evidence>
<evidence type="ECO:0000256" key="1">
    <source>
        <dbReference type="ARBA" id="ARBA00004651"/>
    </source>
</evidence>
<evidence type="ECO:0000256" key="2">
    <source>
        <dbReference type="ARBA" id="ARBA00007242"/>
    </source>
</evidence>
<evidence type="ECO:0000256" key="7">
    <source>
        <dbReference type="ARBA" id="ARBA00023224"/>
    </source>
</evidence>
<dbReference type="GO" id="GO:0005886">
    <property type="term" value="C:plasma membrane"/>
    <property type="evidence" value="ECO:0007669"/>
    <property type="project" value="UniProtKB-SubCell"/>
</dbReference>
<keyword evidence="10" id="KW-1185">Reference proteome</keyword>
<evidence type="ECO:0000313" key="10">
    <source>
        <dbReference type="Proteomes" id="UP001497482"/>
    </source>
</evidence>
<proteinExistence type="inferred from homology"/>
<protein>
    <submittedName>
        <fullName evidence="9">Uncharacterized protein</fullName>
    </submittedName>
</protein>
<evidence type="ECO:0000313" key="9">
    <source>
        <dbReference type="EMBL" id="CAL1597544.1"/>
    </source>
</evidence>
<evidence type="ECO:0000256" key="5">
    <source>
        <dbReference type="ARBA" id="ARBA00023170"/>
    </source>
</evidence>
<dbReference type="InterPro" id="IPR043458">
    <property type="entry name" value="GPR158/179"/>
</dbReference>
<dbReference type="AlphaFoldDB" id="A0AAV2LAY8"/>
<dbReference type="GO" id="GO:0004930">
    <property type="term" value="F:G protein-coupled receptor activity"/>
    <property type="evidence" value="ECO:0007669"/>
    <property type="project" value="UniProtKB-KW"/>
</dbReference>
<keyword evidence="7" id="KW-0807">Transducer</keyword>
<accession>A0AAV2LAY8</accession>
<gene>
    <name evidence="9" type="ORF">KC01_LOCUS26046</name>
</gene>
<name>A0AAV2LAY8_KNICA</name>